<reference evidence="1" key="1">
    <citation type="journal article" date="2021" name="Mol. Plant Microbe Interact.">
        <title>Complete Genome Sequence of the Plant-Pathogenic Fungus Colletotrichum lupini.</title>
        <authorList>
            <person name="Baroncelli R."/>
            <person name="Pensec F."/>
            <person name="Da Lio D."/>
            <person name="Boufleur T."/>
            <person name="Vicente I."/>
            <person name="Sarrocco S."/>
            <person name="Picot A."/>
            <person name="Baraldi E."/>
            <person name="Sukno S."/>
            <person name="Thon M."/>
            <person name="Le Floch G."/>
        </authorList>
    </citation>
    <scope>NUCLEOTIDE SEQUENCE</scope>
    <source>
        <strain evidence="1">IMI 504893</strain>
    </source>
</reference>
<evidence type="ECO:0000313" key="1">
    <source>
        <dbReference type="EMBL" id="UQC88458.1"/>
    </source>
</evidence>
<gene>
    <name evidence="1" type="ORF">CLUP02_13982</name>
</gene>
<protein>
    <submittedName>
        <fullName evidence="1">Uncharacterized protein</fullName>
    </submittedName>
</protein>
<organism evidence="1 2">
    <name type="scientific">Colletotrichum lupini</name>
    <dbReference type="NCBI Taxonomy" id="145971"/>
    <lineage>
        <taxon>Eukaryota</taxon>
        <taxon>Fungi</taxon>
        <taxon>Dikarya</taxon>
        <taxon>Ascomycota</taxon>
        <taxon>Pezizomycotina</taxon>
        <taxon>Sordariomycetes</taxon>
        <taxon>Hypocreomycetidae</taxon>
        <taxon>Glomerellales</taxon>
        <taxon>Glomerellaceae</taxon>
        <taxon>Colletotrichum</taxon>
        <taxon>Colletotrichum acutatum species complex</taxon>
    </lineage>
</organism>
<name>A0A9Q8T3Y5_9PEZI</name>
<dbReference type="AlphaFoldDB" id="A0A9Q8T3Y5"/>
<dbReference type="EMBL" id="CP019479">
    <property type="protein sequence ID" value="UQC88458.1"/>
    <property type="molecule type" value="Genomic_DNA"/>
</dbReference>
<sequence>MCLFKTLSHLPVPRLAKVLRREIW</sequence>
<proteinExistence type="predicted"/>
<keyword evidence="2" id="KW-1185">Reference proteome</keyword>
<accession>A0A9Q8T3Y5</accession>
<evidence type="ECO:0000313" key="2">
    <source>
        <dbReference type="Proteomes" id="UP000830671"/>
    </source>
</evidence>
<dbReference type="Proteomes" id="UP000830671">
    <property type="component" value="Chromosome 7"/>
</dbReference>